<dbReference type="Pfam" id="PF00106">
    <property type="entry name" value="adh_short"/>
    <property type="match status" value="1"/>
</dbReference>
<dbReference type="Proteomes" id="UP000570166">
    <property type="component" value="Unassembled WGS sequence"/>
</dbReference>
<sequence length="260" mass="27511">MDIGVAGRHAIICGGSRGISRAAADRLAAEGARVTLVARTAATLEQVAAEIAAATGAEVSFVATDLTSPEGRAHLIAERPAADILVTNAGVPQRPIPYRELDREEWIRWFDAHFFSAIDLIHAYAPGMCDRRFGRIVNVSANFIKFPQIGVGHSHAARLALAGAIASLVREVAPFNVSINSILPGLIDTEALRDALGQRAKAKGVTYETVEAEVRKRTAAGRLADPKEAGDLIAMLCAAQMGYVTGQNIVNDGGAFEGLF</sequence>
<dbReference type="RefSeq" id="WP_160363547.1">
    <property type="nucleotide sequence ID" value="NZ_JACEIB010000003.1"/>
</dbReference>
<dbReference type="SUPFAM" id="SSF51735">
    <property type="entry name" value="NAD(P)-binding Rossmann-fold domains"/>
    <property type="match status" value="1"/>
</dbReference>
<dbReference type="PANTHER" id="PTHR42879">
    <property type="entry name" value="3-OXOACYL-(ACYL-CARRIER-PROTEIN) REDUCTASE"/>
    <property type="match status" value="1"/>
</dbReference>
<organism evidence="2 3">
    <name type="scientific">Sphingomonas chungangi</name>
    <dbReference type="NCBI Taxonomy" id="2683589"/>
    <lineage>
        <taxon>Bacteria</taxon>
        <taxon>Pseudomonadati</taxon>
        <taxon>Pseudomonadota</taxon>
        <taxon>Alphaproteobacteria</taxon>
        <taxon>Sphingomonadales</taxon>
        <taxon>Sphingomonadaceae</taxon>
        <taxon>Sphingomonas</taxon>
    </lineage>
</organism>
<keyword evidence="3" id="KW-1185">Reference proteome</keyword>
<reference evidence="2 3" key="1">
    <citation type="submission" date="2020-07" db="EMBL/GenBank/DDBJ databases">
        <authorList>
            <person name="Sun Q."/>
        </authorList>
    </citation>
    <scope>NUCLEOTIDE SEQUENCE [LARGE SCALE GENOMIC DNA]</scope>
    <source>
        <strain evidence="2 3">CGMCC 1.13654</strain>
    </source>
</reference>
<evidence type="ECO:0000313" key="3">
    <source>
        <dbReference type="Proteomes" id="UP000570166"/>
    </source>
</evidence>
<dbReference type="InterPro" id="IPR050259">
    <property type="entry name" value="SDR"/>
</dbReference>
<proteinExistence type="inferred from homology"/>
<dbReference type="AlphaFoldDB" id="A0A838L884"/>
<name>A0A838L884_9SPHN</name>
<evidence type="ECO:0000313" key="2">
    <source>
        <dbReference type="EMBL" id="MBA2933748.1"/>
    </source>
</evidence>
<gene>
    <name evidence="2" type="ORF">HZF05_06505</name>
</gene>
<dbReference type="InterPro" id="IPR002347">
    <property type="entry name" value="SDR_fam"/>
</dbReference>
<comment type="caution">
    <text evidence="2">The sequence shown here is derived from an EMBL/GenBank/DDBJ whole genome shotgun (WGS) entry which is preliminary data.</text>
</comment>
<evidence type="ECO:0000256" key="1">
    <source>
        <dbReference type="ARBA" id="ARBA00006484"/>
    </source>
</evidence>
<protein>
    <submittedName>
        <fullName evidence="2">SDR family NAD(P)-dependent oxidoreductase</fullName>
    </submittedName>
</protein>
<dbReference type="InterPro" id="IPR036291">
    <property type="entry name" value="NAD(P)-bd_dom_sf"/>
</dbReference>
<comment type="similarity">
    <text evidence="1">Belongs to the short-chain dehydrogenases/reductases (SDR) family.</text>
</comment>
<accession>A0A838L884</accession>
<dbReference type="PRINTS" id="PR00081">
    <property type="entry name" value="GDHRDH"/>
</dbReference>
<dbReference type="PANTHER" id="PTHR42879:SF6">
    <property type="entry name" value="NADPH-DEPENDENT REDUCTASE BACG"/>
    <property type="match status" value="1"/>
</dbReference>
<dbReference type="Gene3D" id="3.40.50.720">
    <property type="entry name" value="NAD(P)-binding Rossmann-like Domain"/>
    <property type="match status" value="1"/>
</dbReference>
<dbReference type="EMBL" id="JACEIB010000003">
    <property type="protein sequence ID" value="MBA2933748.1"/>
    <property type="molecule type" value="Genomic_DNA"/>
</dbReference>